<comment type="caution">
    <text evidence="5">The sequence shown here is derived from an EMBL/GenBank/DDBJ whole genome shotgun (WGS) entry which is preliminary data.</text>
</comment>
<dbReference type="PROSITE" id="PS50102">
    <property type="entry name" value="RRM"/>
    <property type="match status" value="1"/>
</dbReference>
<dbReference type="InterPro" id="IPR000504">
    <property type="entry name" value="RRM_dom"/>
</dbReference>
<proteinExistence type="predicted"/>
<dbReference type="SUPFAM" id="SSF54928">
    <property type="entry name" value="RNA-binding domain, RBD"/>
    <property type="match status" value="2"/>
</dbReference>
<dbReference type="Gene3D" id="3.30.70.330">
    <property type="match status" value="2"/>
</dbReference>
<dbReference type="EMBL" id="QWIJ01001657">
    <property type="protein sequence ID" value="RMX73982.1"/>
    <property type="molecule type" value="Genomic_DNA"/>
</dbReference>
<reference evidence="5 6" key="1">
    <citation type="journal article" date="2018" name="BMC Genomics">
        <title>Genomic evidence for intraspecific hybridization in a clonal and extremely halotolerant yeast.</title>
        <authorList>
            <person name="Gostincar C."/>
            <person name="Stajich J.E."/>
            <person name="Zupancic J."/>
            <person name="Zalar P."/>
            <person name="Gunde-Cimerman N."/>
        </authorList>
    </citation>
    <scope>NUCLEOTIDE SEQUENCE [LARGE SCALE GENOMIC DNA]</scope>
    <source>
        <strain evidence="5 6">EXF-6656</strain>
    </source>
</reference>
<dbReference type="OrthoDB" id="1049195at2759"/>
<evidence type="ECO:0000313" key="5">
    <source>
        <dbReference type="EMBL" id="RMX73982.1"/>
    </source>
</evidence>
<dbReference type="GO" id="GO:1990904">
    <property type="term" value="C:ribonucleoprotein complex"/>
    <property type="evidence" value="ECO:0007669"/>
    <property type="project" value="TreeGrafter"/>
</dbReference>
<feature type="region of interest" description="Disordered" evidence="3">
    <location>
        <begin position="326"/>
        <end position="356"/>
    </location>
</feature>
<dbReference type="SMART" id="SM00360">
    <property type="entry name" value="RRM"/>
    <property type="match status" value="2"/>
</dbReference>
<dbReference type="InterPro" id="IPR035979">
    <property type="entry name" value="RBD_domain_sf"/>
</dbReference>
<gene>
    <name evidence="5" type="ORF">D0869_13057</name>
</gene>
<feature type="domain" description="RRM" evidence="4">
    <location>
        <begin position="249"/>
        <end position="327"/>
    </location>
</feature>
<dbReference type="GO" id="GO:0003729">
    <property type="term" value="F:mRNA binding"/>
    <property type="evidence" value="ECO:0007669"/>
    <property type="project" value="TreeGrafter"/>
</dbReference>
<evidence type="ECO:0000256" key="2">
    <source>
        <dbReference type="PROSITE-ProRule" id="PRU00176"/>
    </source>
</evidence>
<dbReference type="PANTHER" id="PTHR23003">
    <property type="entry name" value="RNA RECOGNITION MOTIF RRM DOMAIN CONTAINING PROTEIN"/>
    <property type="match status" value="1"/>
</dbReference>
<protein>
    <recommendedName>
        <fullName evidence="4">RRM domain-containing protein</fullName>
    </recommendedName>
</protein>
<feature type="region of interest" description="Disordered" evidence="3">
    <location>
        <begin position="145"/>
        <end position="165"/>
    </location>
</feature>
<evidence type="ECO:0000256" key="3">
    <source>
        <dbReference type="SAM" id="MobiDB-lite"/>
    </source>
</evidence>
<dbReference type="GO" id="GO:0005634">
    <property type="term" value="C:nucleus"/>
    <property type="evidence" value="ECO:0007669"/>
    <property type="project" value="TreeGrafter"/>
</dbReference>
<dbReference type="InterPro" id="IPR012677">
    <property type="entry name" value="Nucleotide-bd_a/b_plait_sf"/>
</dbReference>
<sequence>MSRTAITRNSNVGPYFLTIEGLPKEYTWQDLKDLIRGEASHGIWTDMHIHPNGKAGGKGHARVQREDEARKLYRYLTTNLIERRKLRVHLWDISNPAKEQFLCCNCESPAFHSAQNYQAQGLEVAQMAALPGWQAIQPVSSMPASQPSYSMAPSTPYSQRAAPAPNPTVALTASTQAALIHAMSNMQISSQDPRLQDPRWIAYFQQQYTQAARAQTTASQQQYRLPVYTMSPSGTPINMTHGHVKTEARGIFVSGLNFDARAKEVEALFSQAGPITKCDLPKKTSTGNLKGNAMIQYASAASAQKAIDMFHKQKYMNLELRVRRDKEAIPVSSPPSSSSSSSHARKNAEPIIVNGSRPPFEFACALTDRKTRNDSVVSN</sequence>
<evidence type="ECO:0000313" key="6">
    <source>
        <dbReference type="Proteomes" id="UP000281245"/>
    </source>
</evidence>
<dbReference type="AlphaFoldDB" id="A0A3M6W605"/>
<dbReference type="PANTHER" id="PTHR23003:SF3">
    <property type="entry name" value="FI21236P1-RELATED"/>
    <property type="match status" value="1"/>
</dbReference>
<name>A0A3M6W605_HORWE</name>
<evidence type="ECO:0000259" key="4">
    <source>
        <dbReference type="PROSITE" id="PS50102"/>
    </source>
</evidence>
<organism evidence="5 6">
    <name type="scientific">Hortaea werneckii</name>
    <name type="common">Black yeast</name>
    <name type="synonym">Cladosporium werneckii</name>
    <dbReference type="NCBI Taxonomy" id="91943"/>
    <lineage>
        <taxon>Eukaryota</taxon>
        <taxon>Fungi</taxon>
        <taxon>Dikarya</taxon>
        <taxon>Ascomycota</taxon>
        <taxon>Pezizomycotina</taxon>
        <taxon>Dothideomycetes</taxon>
        <taxon>Dothideomycetidae</taxon>
        <taxon>Mycosphaerellales</taxon>
        <taxon>Teratosphaeriaceae</taxon>
        <taxon>Hortaea</taxon>
    </lineage>
</organism>
<dbReference type="InterPro" id="IPR050374">
    <property type="entry name" value="RRT5_SRSF_SR"/>
</dbReference>
<evidence type="ECO:0000256" key="1">
    <source>
        <dbReference type="ARBA" id="ARBA00022884"/>
    </source>
</evidence>
<accession>A0A3M6W605</accession>
<dbReference type="GO" id="GO:0005737">
    <property type="term" value="C:cytoplasm"/>
    <property type="evidence" value="ECO:0007669"/>
    <property type="project" value="TreeGrafter"/>
</dbReference>
<keyword evidence="1 2" id="KW-0694">RNA-binding</keyword>
<dbReference type="Pfam" id="PF00076">
    <property type="entry name" value="RRM_1"/>
    <property type="match status" value="1"/>
</dbReference>
<dbReference type="CDD" id="cd00590">
    <property type="entry name" value="RRM_SF"/>
    <property type="match status" value="1"/>
</dbReference>
<dbReference type="Proteomes" id="UP000281245">
    <property type="component" value="Unassembled WGS sequence"/>
</dbReference>
<feature type="compositionally biased region" description="Polar residues" evidence="3">
    <location>
        <begin position="145"/>
        <end position="158"/>
    </location>
</feature>